<keyword evidence="2 7" id="KW-0547">Nucleotide-binding</keyword>
<protein>
    <recommendedName>
        <fullName evidence="13">Centromere-associated protein E</fullName>
    </recommendedName>
</protein>
<dbReference type="PROSITE" id="PS50067">
    <property type="entry name" value="KINESIN_MOTOR_2"/>
    <property type="match status" value="1"/>
</dbReference>
<dbReference type="GO" id="GO:0007018">
    <property type="term" value="P:microtubule-based movement"/>
    <property type="evidence" value="ECO:0007669"/>
    <property type="project" value="InterPro"/>
</dbReference>
<evidence type="ECO:0000259" key="10">
    <source>
        <dbReference type="PROSITE" id="PS50067"/>
    </source>
</evidence>
<evidence type="ECO:0000256" key="3">
    <source>
        <dbReference type="ARBA" id="ARBA00022840"/>
    </source>
</evidence>
<keyword evidence="5 7" id="KW-0505">Motor protein</keyword>
<evidence type="ECO:0008006" key="13">
    <source>
        <dbReference type="Google" id="ProtNLM"/>
    </source>
</evidence>
<dbReference type="GO" id="GO:0003777">
    <property type="term" value="F:microtubule motor activity"/>
    <property type="evidence" value="ECO:0007669"/>
    <property type="project" value="InterPro"/>
</dbReference>
<dbReference type="GO" id="GO:0005874">
    <property type="term" value="C:microtubule"/>
    <property type="evidence" value="ECO:0007669"/>
    <property type="project" value="TreeGrafter"/>
</dbReference>
<dbReference type="InterPro" id="IPR002035">
    <property type="entry name" value="VWF_A"/>
</dbReference>
<dbReference type="SMART" id="SM00129">
    <property type="entry name" value="KISc"/>
    <property type="match status" value="1"/>
</dbReference>
<feature type="region of interest" description="Disordered" evidence="9">
    <location>
        <begin position="402"/>
        <end position="421"/>
    </location>
</feature>
<evidence type="ECO:0000256" key="7">
    <source>
        <dbReference type="PROSITE-ProRule" id="PRU00283"/>
    </source>
</evidence>
<evidence type="ECO:0000256" key="8">
    <source>
        <dbReference type="SAM" id="Coils"/>
    </source>
</evidence>
<feature type="coiled-coil region" evidence="8">
    <location>
        <begin position="1861"/>
        <end position="1930"/>
    </location>
</feature>
<dbReference type="InterPro" id="IPR001752">
    <property type="entry name" value="Kinesin_motor_dom"/>
</dbReference>
<evidence type="ECO:0000256" key="6">
    <source>
        <dbReference type="ARBA" id="ARBA00023212"/>
    </source>
</evidence>
<feature type="coiled-coil region" evidence="8">
    <location>
        <begin position="1986"/>
        <end position="2052"/>
    </location>
</feature>
<dbReference type="PRINTS" id="PR00380">
    <property type="entry name" value="KINESINHEAVY"/>
</dbReference>
<feature type="compositionally biased region" description="Polar residues" evidence="9">
    <location>
        <begin position="2210"/>
        <end position="2231"/>
    </location>
</feature>
<dbReference type="InterPro" id="IPR031852">
    <property type="entry name" value="Vik1/Cik1_MT-bd"/>
</dbReference>
<dbReference type="PROSITE" id="PS00411">
    <property type="entry name" value="KINESIN_MOTOR_1"/>
    <property type="match status" value="1"/>
</dbReference>
<comment type="similarity">
    <text evidence="7">Belongs to the TRAFAC class myosin-kinesin ATPase superfamily. Kinesin family.</text>
</comment>
<evidence type="ECO:0000313" key="12">
    <source>
        <dbReference type="EMBL" id="CAD7393927.1"/>
    </source>
</evidence>
<dbReference type="EMBL" id="OC316829">
    <property type="protein sequence ID" value="CAD7393927.1"/>
    <property type="molecule type" value="Genomic_DNA"/>
</dbReference>
<dbReference type="PANTHER" id="PTHR47968">
    <property type="entry name" value="CENTROMERE PROTEIN E"/>
    <property type="match status" value="1"/>
</dbReference>
<feature type="coiled-coil region" evidence="8">
    <location>
        <begin position="554"/>
        <end position="626"/>
    </location>
</feature>
<feature type="region of interest" description="Disordered" evidence="9">
    <location>
        <begin position="2184"/>
        <end position="2243"/>
    </location>
</feature>
<feature type="coiled-coil region" evidence="8">
    <location>
        <begin position="851"/>
        <end position="953"/>
    </location>
</feature>
<evidence type="ECO:0000256" key="9">
    <source>
        <dbReference type="SAM" id="MobiDB-lite"/>
    </source>
</evidence>
<keyword evidence="4 8" id="KW-0175">Coiled coil</keyword>
<keyword evidence="6" id="KW-0963">Cytoplasm</keyword>
<organism evidence="12">
    <name type="scientific">Timema cristinae</name>
    <name type="common">Walking stick</name>
    <dbReference type="NCBI Taxonomy" id="61476"/>
    <lineage>
        <taxon>Eukaryota</taxon>
        <taxon>Metazoa</taxon>
        <taxon>Ecdysozoa</taxon>
        <taxon>Arthropoda</taxon>
        <taxon>Hexapoda</taxon>
        <taxon>Insecta</taxon>
        <taxon>Pterygota</taxon>
        <taxon>Neoptera</taxon>
        <taxon>Polyneoptera</taxon>
        <taxon>Phasmatodea</taxon>
        <taxon>Timematodea</taxon>
        <taxon>Timematoidea</taxon>
        <taxon>Timematidae</taxon>
        <taxon>Timema</taxon>
    </lineage>
</organism>
<evidence type="ECO:0000256" key="5">
    <source>
        <dbReference type="ARBA" id="ARBA00023175"/>
    </source>
</evidence>
<feature type="coiled-coil region" evidence="8">
    <location>
        <begin position="1531"/>
        <end position="1586"/>
    </location>
</feature>
<dbReference type="InterPro" id="IPR019821">
    <property type="entry name" value="Kinesin_motor_CS"/>
</dbReference>
<feature type="coiled-coil region" evidence="8">
    <location>
        <begin position="676"/>
        <end position="703"/>
    </location>
</feature>
<feature type="coiled-coil region" evidence="8">
    <location>
        <begin position="1349"/>
        <end position="1502"/>
    </location>
</feature>
<keyword evidence="6" id="KW-0206">Cytoskeleton</keyword>
<proteinExistence type="inferred from homology"/>
<feature type="coiled-coil region" evidence="8">
    <location>
        <begin position="750"/>
        <end position="815"/>
    </location>
</feature>
<evidence type="ECO:0000256" key="1">
    <source>
        <dbReference type="ARBA" id="ARBA00004245"/>
    </source>
</evidence>
<dbReference type="InterPro" id="IPR027640">
    <property type="entry name" value="Kinesin-like_fam"/>
</dbReference>
<dbReference type="Pfam" id="PF16796">
    <property type="entry name" value="Microtub_bd"/>
    <property type="match status" value="1"/>
</dbReference>
<evidence type="ECO:0000256" key="2">
    <source>
        <dbReference type="ARBA" id="ARBA00022741"/>
    </source>
</evidence>
<reference evidence="12" key="1">
    <citation type="submission" date="2020-11" db="EMBL/GenBank/DDBJ databases">
        <authorList>
            <person name="Tran Van P."/>
        </authorList>
    </citation>
    <scope>NUCLEOTIDE SEQUENCE</scope>
</reference>
<dbReference type="SUPFAM" id="SSF52540">
    <property type="entry name" value="P-loop containing nucleoside triphosphate hydrolases"/>
    <property type="match status" value="1"/>
</dbReference>
<sequence>MESTNAEIFDSVARPIVEGAVHGFNGTIFAYGQTSSGKTHTMMGHRTMEPGIIPLAVDYMFDSMKNSSGREYLLRASYLEIYNERVNDLLGKTQNLKLSEQGGEVMVNDLKEEVAHTPEKIIESREVGEGDGAIKVSHLNLVDLAGSERLEQSGVTGGRLKETCNINSSLFVLGRVIAQLTEVDSQFVSYRDSKLTRILQSSIGGNANTAIICTVTPATVDETMYTLNFASRAKNIKNKPKVNEVLTDAALLKRYMRKISQLEKELKKNKRTSGLQEVECIEKNLLEEKYKMELNLKEEKNRNAELEERINKLKEKLIVSNFSGISEQEIRRAFRRQTWCAPTSSSYRMSLTLLKPPDLETISEVDFQPSLMFRSSSSSSLEKKNLFVYEQEDGTDIAVQTSVSEHEDRADTAVQTSVSEHEDRADIALQTSISEIEDKADTAVQTSVSEHEDRADIAVQTSVSEHEDRADIAVQTSISEHKDDMVLQLNCINMGAQTDIILPSFVSSIDGFAEISTPRPVLKERIKYYMKEFEELQEFTRIEKNIFNKDLLMVNDLENENKLLKEQLDKHSDLYPVVDQLGSMIQEKISEKKELLKQMDSKDRLIDSLKKENNDLNMRIELLETRHKIREAELKVTLDETWEKLSQAERAIEEFRVRDSARLLHNCYTQTDVSKSMCFKEMCKNIEQELQKKEEERDWNLKQYLLTQDYLKQIEVILADELDDKKKKLKVKGVEWKKYEVALGDQLQELDNVFKELATVNEKIQVKEQEVETLSHQFAVQNEIQVSDISLKKELTIMKEKLHIKEQEVDTLKQQLSVQDEMQNSYIVLKEELAIVKEKLHNSDIIPKEEIAIVKEKLHVKEQEVDALKQQLSVKDELHESNIVLNEELACVKEKLHVKEQEVEALKQQLSVQDEIQMPAFVPNELAVMKEDLQVKEQEVNALKQQLSAQDEIQEPNIVLEEELALVMEKLHGKEQELGFLKQQSSVQAELQESNIVKKELAIMKENFQVKEEEVDALNQQVSVKDELQESNIVKKEELSIMKENLHVKEQEVEFLMQKLSVQDEIQESYIALKEELATLKEKLHLKEKKLNGLKQQPLENSFHSENSPTKDRLIILEEKLGGQMKAEVNIPKNELIYFKGILQDKEEIDTLKQQSLMQSEKLQSEFFALKEDLNHIPKEENSIVTKTNVKDKENLTLQHESTLLVGVIAPEVSTITKDSLIINHTHYEMEEDLKILNQSMLAQDMIQPEVFSLKNIVCAEEENFQEKKSNPFKQKSESQLSIYAELIADKASEISVLKSSLEPCSSEVNILKQTLETLNMELAKKSDITGMLVIELEQVKHELKSSQLKVLSNENTALKAKLSEMEANISTYQQQAYLTKDKESILHSYKENETKEINNLEELVHFKQQRIAELDSLLENEKQVNLTMQIKYKNLEHDLSTARQELVMLDETLVLKEKRIEDLNQIAQNNYDKAKALSDELKNFRKELEEERKCKEKLIIDYNIMKESKIDLECSLSGEKSNLLELNFKLKSMYQNLKEVTTENSSLLRENDSIKIKYDEIKVQLEIEKETCNQIKENLINLSQEMHLPQSRKEDIEYDALFLEIKSKLLQEKNFRKSKEEELTDFKYKLSMEEGVKKSIEEELLVANTKLVEEEKLRKHHEEELLKALGKLAKEEKIRKFNEEELLKVHDKLAKEEKIRKCNYEELLKAQDKLAKEEKIRKCKEEDLLKTQDKLANEEKIRKFNEQELLKGQNKLAKREKIKKFSEEELLKDNSLSETINTLKCRLKALDKENDMINEYVKDRESIIREMDEDSEKLNARISELESSKCNFLKTIEEQNVKIAELQKKVLTPNMCLFEENRTTVNTRKLENENSELREEIHWLKTENLGARNTSEQLRMQHSEFLTKFNKLSDENKSLSEKNQLLRAEVGRLCDETKQTQYLRKKIASLTEEFKVLPRKRVTSSSSTASVETNTDEVPTVSCSCDELRKIVAELRMELATCKAKIATQSQQLKNRSLPHAKKVQELESQLQETKAKISELRFNYRRLQSQLQDKTLPSCEPHHESQPVAPPPPHSPIKSTKDASTQANRLSLDSVFFDGGQGCRIVQEQNINILKMKVTKLERDKELISNLCRTRSTKISELEKKLGACICRRAKPVQSQSPTLSRHISQGLDHMMGTQRCGGANGQEGLTHPTVMRRPSQRKIAGQEASTLLGQDQGQENISSPSRPISKSHPYLPLHRR</sequence>
<dbReference type="Pfam" id="PF00225">
    <property type="entry name" value="Kinesin"/>
    <property type="match status" value="1"/>
</dbReference>
<feature type="coiled-coil region" evidence="8">
    <location>
        <begin position="252"/>
        <end position="316"/>
    </location>
</feature>
<keyword evidence="3 7" id="KW-0067">ATP-binding</keyword>
<dbReference type="GO" id="GO:0000278">
    <property type="term" value="P:mitotic cell cycle"/>
    <property type="evidence" value="ECO:0007669"/>
    <property type="project" value="TreeGrafter"/>
</dbReference>
<gene>
    <name evidence="12" type="ORF">TCEB3V08_LOCUS1879</name>
</gene>
<dbReference type="GO" id="GO:0005524">
    <property type="term" value="F:ATP binding"/>
    <property type="evidence" value="ECO:0007669"/>
    <property type="project" value="UniProtKB-UniRule"/>
</dbReference>
<accession>A0A7R9CEQ1</accession>
<evidence type="ECO:0000256" key="4">
    <source>
        <dbReference type="ARBA" id="ARBA00023054"/>
    </source>
</evidence>
<feature type="domain" description="VWFA" evidence="11">
    <location>
        <begin position="573"/>
        <end position="795"/>
    </location>
</feature>
<feature type="domain" description="Kinesin motor" evidence="10">
    <location>
        <begin position="1"/>
        <end position="236"/>
    </location>
</feature>
<feature type="binding site" evidence="7">
    <location>
        <begin position="32"/>
        <end position="39"/>
    </location>
    <ligand>
        <name>ATP</name>
        <dbReference type="ChEBI" id="CHEBI:30616"/>
    </ligand>
</feature>
<feature type="coiled-coil region" evidence="8">
    <location>
        <begin position="1001"/>
        <end position="1097"/>
    </location>
</feature>
<dbReference type="GO" id="GO:0008017">
    <property type="term" value="F:microtubule binding"/>
    <property type="evidence" value="ECO:0007669"/>
    <property type="project" value="InterPro"/>
</dbReference>
<name>A0A7R9CEQ1_TIMCR</name>
<feature type="region of interest" description="Disordered" evidence="9">
    <location>
        <begin position="2058"/>
        <end position="2087"/>
    </location>
</feature>
<dbReference type="PROSITE" id="PS50234">
    <property type="entry name" value="VWFA"/>
    <property type="match status" value="1"/>
</dbReference>
<dbReference type="InterPro" id="IPR036961">
    <property type="entry name" value="Kinesin_motor_dom_sf"/>
</dbReference>
<dbReference type="InterPro" id="IPR027417">
    <property type="entry name" value="P-loop_NTPase"/>
</dbReference>
<evidence type="ECO:0000259" key="11">
    <source>
        <dbReference type="PROSITE" id="PS50234"/>
    </source>
</evidence>
<dbReference type="Gene3D" id="3.40.850.10">
    <property type="entry name" value="Kinesin motor domain"/>
    <property type="match status" value="2"/>
</dbReference>
<dbReference type="PANTHER" id="PTHR47968:SF75">
    <property type="entry name" value="CENTROMERE-ASSOCIATED PROTEIN E"/>
    <property type="match status" value="1"/>
</dbReference>
<comment type="subcellular location">
    <subcellularLocation>
        <location evidence="1">Cytoplasm</location>
        <location evidence="1">Cytoskeleton</location>
    </subcellularLocation>
</comment>